<feature type="chain" id="PRO_5024365876" evidence="1">
    <location>
        <begin position="24"/>
        <end position="108"/>
    </location>
</feature>
<evidence type="ECO:0000313" key="3">
    <source>
        <dbReference type="Proteomes" id="UP000325105"/>
    </source>
</evidence>
<evidence type="ECO:0000256" key="1">
    <source>
        <dbReference type="SAM" id="SignalP"/>
    </source>
</evidence>
<proteinExistence type="predicted"/>
<dbReference type="PROSITE" id="PS51257">
    <property type="entry name" value="PROKAR_LIPOPROTEIN"/>
    <property type="match status" value="1"/>
</dbReference>
<name>A0A5S5DDI3_9SPHI</name>
<dbReference type="RefSeq" id="WP_148909128.1">
    <property type="nucleotide sequence ID" value="NZ_VNHX01000014.1"/>
</dbReference>
<reference evidence="2 3" key="1">
    <citation type="submission" date="2019-07" db="EMBL/GenBank/DDBJ databases">
        <title>Genomic Encyclopedia of Archaeal and Bacterial Type Strains, Phase II (KMG-II): from individual species to whole genera.</title>
        <authorList>
            <person name="Goeker M."/>
        </authorList>
    </citation>
    <scope>NUCLEOTIDE SEQUENCE [LARGE SCALE GENOMIC DNA]</scope>
    <source>
        <strain evidence="2 3">DSM 18850</strain>
    </source>
</reference>
<organism evidence="2 3">
    <name type="scientific">Sphingobacterium allocomposti</name>
    <dbReference type="NCBI Taxonomy" id="415956"/>
    <lineage>
        <taxon>Bacteria</taxon>
        <taxon>Pseudomonadati</taxon>
        <taxon>Bacteroidota</taxon>
        <taxon>Sphingobacteriia</taxon>
        <taxon>Sphingobacteriales</taxon>
        <taxon>Sphingobacteriaceae</taxon>
        <taxon>Sphingobacterium</taxon>
    </lineage>
</organism>
<feature type="signal peptide" evidence="1">
    <location>
        <begin position="1"/>
        <end position="23"/>
    </location>
</feature>
<comment type="caution">
    <text evidence="2">The sequence shown here is derived from an EMBL/GenBank/DDBJ whole genome shotgun (WGS) entry which is preliminary data.</text>
</comment>
<protein>
    <submittedName>
        <fullName evidence="2">Uncharacterized protein</fullName>
    </submittedName>
</protein>
<evidence type="ECO:0000313" key="2">
    <source>
        <dbReference type="EMBL" id="TYP93186.1"/>
    </source>
</evidence>
<dbReference type="OrthoDB" id="710734at2"/>
<keyword evidence="1" id="KW-0732">Signal</keyword>
<dbReference type="EMBL" id="VNHX01000014">
    <property type="protein sequence ID" value="TYP93186.1"/>
    <property type="molecule type" value="Genomic_DNA"/>
</dbReference>
<keyword evidence="3" id="KW-1185">Reference proteome</keyword>
<accession>A0A5S5DDI3</accession>
<dbReference type="AlphaFoldDB" id="A0A5S5DDI3"/>
<gene>
    <name evidence="2" type="ORF">BC792_11488</name>
</gene>
<dbReference type="Proteomes" id="UP000325105">
    <property type="component" value="Unassembled WGS sequence"/>
</dbReference>
<sequence length="108" mass="12061">MKINLLCCIVLSMLLLTACGALFSRYNNYMSEWKGQDEDQIYLVYGPPMRKQDLKDGRTLIAYDYQAPGGDTISTCEVRFTLRDGVVEEATYGGNYGAVSRFVKGPGK</sequence>